<dbReference type="Proteomes" id="UP000643405">
    <property type="component" value="Unassembled WGS sequence"/>
</dbReference>
<evidence type="ECO:0000313" key="2">
    <source>
        <dbReference type="EMBL" id="MBD0417501.1"/>
    </source>
</evidence>
<organism evidence="2 3">
    <name type="scientific">Oryzicola mucosus</name>
    <dbReference type="NCBI Taxonomy" id="2767425"/>
    <lineage>
        <taxon>Bacteria</taxon>
        <taxon>Pseudomonadati</taxon>
        <taxon>Pseudomonadota</taxon>
        <taxon>Alphaproteobacteria</taxon>
        <taxon>Hyphomicrobiales</taxon>
        <taxon>Phyllobacteriaceae</taxon>
        <taxon>Oryzicola</taxon>
    </lineage>
</organism>
<keyword evidence="1" id="KW-0812">Transmembrane</keyword>
<dbReference type="EMBL" id="JACVVX010000016">
    <property type="protein sequence ID" value="MBD0417501.1"/>
    <property type="molecule type" value="Genomic_DNA"/>
</dbReference>
<dbReference type="AlphaFoldDB" id="A0A8J6PPJ7"/>
<gene>
    <name evidence="2" type="ORF">ICI42_22980</name>
</gene>
<keyword evidence="1" id="KW-1133">Transmembrane helix</keyword>
<evidence type="ECO:0000256" key="1">
    <source>
        <dbReference type="SAM" id="Phobius"/>
    </source>
</evidence>
<reference evidence="2" key="1">
    <citation type="submission" date="2020-09" db="EMBL/GenBank/DDBJ databases">
        <title>Genome seq and assembly of Tianweitania sp.</title>
        <authorList>
            <person name="Chhetri G."/>
        </authorList>
    </citation>
    <scope>NUCLEOTIDE SEQUENCE</scope>
    <source>
        <strain evidence="2">Rool2</strain>
    </source>
</reference>
<comment type="caution">
    <text evidence="2">The sequence shown here is derived from an EMBL/GenBank/DDBJ whole genome shotgun (WGS) entry which is preliminary data.</text>
</comment>
<dbReference type="RefSeq" id="WP_188166941.1">
    <property type="nucleotide sequence ID" value="NZ_JACVVX010000016.1"/>
</dbReference>
<proteinExistence type="predicted"/>
<accession>A0A8J6PPJ7</accession>
<protein>
    <submittedName>
        <fullName evidence="2">Uncharacterized protein</fullName>
    </submittedName>
</protein>
<sequence length="46" mass="5013">MLDRYDNSPFRAPEPGDLIGLLAVTVLLIGLLLLFGVAFAVMPARR</sequence>
<name>A0A8J6PPJ7_9HYPH</name>
<keyword evidence="1" id="KW-0472">Membrane</keyword>
<keyword evidence="3" id="KW-1185">Reference proteome</keyword>
<evidence type="ECO:0000313" key="3">
    <source>
        <dbReference type="Proteomes" id="UP000643405"/>
    </source>
</evidence>
<feature type="transmembrane region" description="Helical" evidence="1">
    <location>
        <begin position="20"/>
        <end position="42"/>
    </location>
</feature>